<evidence type="ECO:0000313" key="3">
    <source>
        <dbReference type="Proteomes" id="UP001372338"/>
    </source>
</evidence>
<accession>A0AAN9FGH8</accession>
<sequence length="139" mass="15651">MKSTFSSTIAIILILLFHFFFSSSNCHALPPSNPSQNTLHHLHYCDSFSRRNTRSLCIELQRMHHVPVPPPSKENGIDHRFGAEKRLLSREHGWGLGGEGQEDPMSFINMEPPKDKDVSIYGCCFVSGVTLSQDAWAHS</sequence>
<evidence type="ECO:0000313" key="2">
    <source>
        <dbReference type="EMBL" id="KAK7274926.1"/>
    </source>
</evidence>
<evidence type="ECO:0000256" key="1">
    <source>
        <dbReference type="SAM" id="SignalP"/>
    </source>
</evidence>
<feature type="signal peptide" evidence="1">
    <location>
        <begin position="1"/>
        <end position="28"/>
    </location>
</feature>
<name>A0AAN9FGH8_CROPI</name>
<dbReference type="Proteomes" id="UP001372338">
    <property type="component" value="Unassembled WGS sequence"/>
</dbReference>
<protein>
    <submittedName>
        <fullName evidence="2">Uncharacterized protein</fullName>
    </submittedName>
</protein>
<dbReference type="EMBL" id="JAYWIO010000003">
    <property type="protein sequence ID" value="KAK7274926.1"/>
    <property type="molecule type" value="Genomic_DNA"/>
</dbReference>
<keyword evidence="3" id="KW-1185">Reference proteome</keyword>
<keyword evidence="1" id="KW-0732">Signal</keyword>
<proteinExistence type="predicted"/>
<dbReference type="AlphaFoldDB" id="A0AAN9FGH8"/>
<gene>
    <name evidence="2" type="ORF">RIF29_16027</name>
</gene>
<organism evidence="2 3">
    <name type="scientific">Crotalaria pallida</name>
    <name type="common">Smooth rattlebox</name>
    <name type="synonym">Crotalaria striata</name>
    <dbReference type="NCBI Taxonomy" id="3830"/>
    <lineage>
        <taxon>Eukaryota</taxon>
        <taxon>Viridiplantae</taxon>
        <taxon>Streptophyta</taxon>
        <taxon>Embryophyta</taxon>
        <taxon>Tracheophyta</taxon>
        <taxon>Spermatophyta</taxon>
        <taxon>Magnoliopsida</taxon>
        <taxon>eudicotyledons</taxon>
        <taxon>Gunneridae</taxon>
        <taxon>Pentapetalae</taxon>
        <taxon>rosids</taxon>
        <taxon>fabids</taxon>
        <taxon>Fabales</taxon>
        <taxon>Fabaceae</taxon>
        <taxon>Papilionoideae</taxon>
        <taxon>50 kb inversion clade</taxon>
        <taxon>genistoids sensu lato</taxon>
        <taxon>core genistoids</taxon>
        <taxon>Crotalarieae</taxon>
        <taxon>Crotalaria</taxon>
    </lineage>
</organism>
<feature type="chain" id="PRO_5042873325" evidence="1">
    <location>
        <begin position="29"/>
        <end position="139"/>
    </location>
</feature>
<comment type="caution">
    <text evidence="2">The sequence shown here is derived from an EMBL/GenBank/DDBJ whole genome shotgun (WGS) entry which is preliminary data.</text>
</comment>
<reference evidence="2 3" key="1">
    <citation type="submission" date="2024-01" db="EMBL/GenBank/DDBJ databases">
        <title>The genomes of 5 underutilized Papilionoideae crops provide insights into root nodulation and disease resistanc.</title>
        <authorList>
            <person name="Yuan L."/>
        </authorList>
    </citation>
    <scope>NUCLEOTIDE SEQUENCE [LARGE SCALE GENOMIC DNA]</scope>
    <source>
        <strain evidence="2">ZHUSHIDOU_FW_LH</strain>
        <tissue evidence="2">Leaf</tissue>
    </source>
</reference>